<keyword evidence="2" id="KW-1185">Reference proteome</keyword>
<organism evidence="1 2">
    <name type="scientific">Actinomycetospora rhizophila</name>
    <dbReference type="NCBI Taxonomy" id="1416876"/>
    <lineage>
        <taxon>Bacteria</taxon>
        <taxon>Bacillati</taxon>
        <taxon>Actinomycetota</taxon>
        <taxon>Actinomycetes</taxon>
        <taxon>Pseudonocardiales</taxon>
        <taxon>Pseudonocardiaceae</taxon>
        <taxon>Actinomycetospora</taxon>
    </lineage>
</organism>
<reference evidence="2" key="1">
    <citation type="journal article" date="2019" name="Int. J. Syst. Evol. Microbiol.">
        <title>The Global Catalogue of Microorganisms (GCM) 10K type strain sequencing project: providing services to taxonomists for standard genome sequencing and annotation.</title>
        <authorList>
            <consortium name="The Broad Institute Genomics Platform"/>
            <consortium name="The Broad Institute Genome Sequencing Center for Infectious Disease"/>
            <person name="Wu L."/>
            <person name="Ma J."/>
        </authorList>
    </citation>
    <scope>NUCLEOTIDE SEQUENCE [LARGE SCALE GENOMIC DNA]</scope>
    <source>
        <strain evidence="2">XZYJ18</strain>
    </source>
</reference>
<evidence type="ECO:0000313" key="2">
    <source>
        <dbReference type="Proteomes" id="UP001596175"/>
    </source>
</evidence>
<dbReference type="Proteomes" id="UP001596175">
    <property type="component" value="Unassembled WGS sequence"/>
</dbReference>
<comment type="caution">
    <text evidence="1">The sequence shown here is derived from an EMBL/GenBank/DDBJ whole genome shotgun (WGS) entry which is preliminary data.</text>
</comment>
<dbReference type="RefSeq" id="WP_378024876.1">
    <property type="nucleotide sequence ID" value="NZ_JBHSKG010000028.1"/>
</dbReference>
<protein>
    <submittedName>
        <fullName evidence="1">Uncharacterized protein</fullName>
    </submittedName>
</protein>
<sequence>MSVAPSRTADRTGRALLVLAAVASVGAFADGLAAIAAASPVLCRGWLSWTVWREAPARGVA</sequence>
<accession>A0ABV9ZN32</accession>
<gene>
    <name evidence="1" type="ORF">ACFPK1_31355</name>
</gene>
<name>A0ABV9ZN32_9PSEU</name>
<proteinExistence type="predicted"/>
<evidence type="ECO:0000313" key="1">
    <source>
        <dbReference type="EMBL" id="MFC5142762.1"/>
    </source>
</evidence>
<dbReference type="EMBL" id="JBHSKG010000028">
    <property type="protein sequence ID" value="MFC5142762.1"/>
    <property type="molecule type" value="Genomic_DNA"/>
</dbReference>